<evidence type="ECO:0000313" key="2">
    <source>
        <dbReference type="EMBL" id="CEK55690.1"/>
    </source>
</evidence>
<dbReference type="EMBL" id="HACG01008825">
    <property type="protein sequence ID" value="CEK55690.1"/>
    <property type="molecule type" value="Transcribed_RNA"/>
</dbReference>
<reference evidence="2" key="1">
    <citation type="submission" date="2014-12" db="EMBL/GenBank/DDBJ databases">
        <title>Insight into the proteome of Arion vulgaris.</title>
        <authorList>
            <person name="Aradska J."/>
            <person name="Bulat T."/>
            <person name="Smidak R."/>
            <person name="Sarate P."/>
            <person name="Gangsoo J."/>
            <person name="Sialana F."/>
            <person name="Bilban M."/>
            <person name="Lubec G."/>
        </authorList>
    </citation>
    <scope>NUCLEOTIDE SEQUENCE</scope>
    <source>
        <tissue evidence="2">Skin</tissue>
    </source>
</reference>
<protein>
    <submittedName>
        <fullName evidence="2">Uncharacterized protein</fullName>
    </submittedName>
</protein>
<keyword evidence="1" id="KW-0472">Membrane</keyword>
<feature type="non-terminal residue" evidence="2">
    <location>
        <position position="71"/>
    </location>
</feature>
<keyword evidence="1" id="KW-1133">Transmembrane helix</keyword>
<sequence length="71" mass="8108">LDTEVNMGFGLTLSAFLSTQLPVYICVWLLLAETSAKPSETLEASDWSAEWQQVADLWKPKEDTDKWRAFE</sequence>
<name>A0A0B6YJI3_9EUPU</name>
<keyword evidence="1" id="KW-0812">Transmembrane</keyword>
<proteinExistence type="predicted"/>
<organism evidence="2">
    <name type="scientific">Arion vulgaris</name>
    <dbReference type="NCBI Taxonomy" id="1028688"/>
    <lineage>
        <taxon>Eukaryota</taxon>
        <taxon>Metazoa</taxon>
        <taxon>Spiralia</taxon>
        <taxon>Lophotrochozoa</taxon>
        <taxon>Mollusca</taxon>
        <taxon>Gastropoda</taxon>
        <taxon>Heterobranchia</taxon>
        <taxon>Euthyneura</taxon>
        <taxon>Panpulmonata</taxon>
        <taxon>Eupulmonata</taxon>
        <taxon>Stylommatophora</taxon>
        <taxon>Helicina</taxon>
        <taxon>Arionoidea</taxon>
        <taxon>Arionidae</taxon>
        <taxon>Arion</taxon>
    </lineage>
</organism>
<dbReference type="AlphaFoldDB" id="A0A0B6YJI3"/>
<feature type="transmembrane region" description="Helical" evidence="1">
    <location>
        <begin position="12"/>
        <end position="31"/>
    </location>
</feature>
<evidence type="ECO:0000256" key="1">
    <source>
        <dbReference type="SAM" id="Phobius"/>
    </source>
</evidence>
<gene>
    <name evidence="2" type="primary">ORF25803</name>
</gene>
<feature type="non-terminal residue" evidence="2">
    <location>
        <position position="1"/>
    </location>
</feature>
<accession>A0A0B6YJI3</accession>